<dbReference type="GO" id="GO:0030288">
    <property type="term" value="C:outer membrane-bounded periplasmic space"/>
    <property type="evidence" value="ECO:0007669"/>
    <property type="project" value="TreeGrafter"/>
</dbReference>
<dbReference type="Pfam" id="PF11741">
    <property type="entry name" value="AMIN"/>
    <property type="match status" value="1"/>
</dbReference>
<dbReference type="SUPFAM" id="SSF53187">
    <property type="entry name" value="Zn-dependent exopeptidases"/>
    <property type="match status" value="1"/>
</dbReference>
<feature type="chain" id="PRO_5012749447" description="N-acetylmuramoyl-L-alanine amidase" evidence="4">
    <location>
        <begin position="20"/>
        <end position="402"/>
    </location>
</feature>
<evidence type="ECO:0000313" key="6">
    <source>
        <dbReference type="EMBL" id="APX11250.1"/>
    </source>
</evidence>
<dbReference type="SMART" id="SM00646">
    <property type="entry name" value="Ami_3"/>
    <property type="match status" value="1"/>
</dbReference>
<dbReference type="PANTHER" id="PTHR30404">
    <property type="entry name" value="N-ACETYLMURAMOYL-L-ALANINE AMIDASE"/>
    <property type="match status" value="1"/>
</dbReference>
<evidence type="ECO:0000256" key="2">
    <source>
        <dbReference type="ARBA" id="ARBA00011901"/>
    </source>
</evidence>
<organism evidence="6 7">
    <name type="scientific">Tateyamaria omphalii</name>
    <dbReference type="NCBI Taxonomy" id="299262"/>
    <lineage>
        <taxon>Bacteria</taxon>
        <taxon>Pseudomonadati</taxon>
        <taxon>Pseudomonadota</taxon>
        <taxon>Alphaproteobacteria</taxon>
        <taxon>Rhodobacterales</taxon>
        <taxon>Roseobacteraceae</taxon>
        <taxon>Tateyamaria</taxon>
    </lineage>
</organism>
<keyword evidence="7" id="KW-1185">Reference proteome</keyword>
<dbReference type="GO" id="GO:0009253">
    <property type="term" value="P:peptidoglycan catabolic process"/>
    <property type="evidence" value="ECO:0007669"/>
    <property type="project" value="InterPro"/>
</dbReference>
<evidence type="ECO:0000259" key="5">
    <source>
        <dbReference type="SMART" id="SM00646"/>
    </source>
</evidence>
<dbReference type="Pfam" id="PF01520">
    <property type="entry name" value="Amidase_3"/>
    <property type="match status" value="1"/>
</dbReference>
<evidence type="ECO:0000256" key="3">
    <source>
        <dbReference type="ARBA" id="ARBA00022801"/>
    </source>
</evidence>
<dbReference type="InterPro" id="IPR021731">
    <property type="entry name" value="AMIN_dom"/>
</dbReference>
<dbReference type="CDD" id="cd02696">
    <property type="entry name" value="MurNAc-LAA"/>
    <property type="match status" value="1"/>
</dbReference>
<protein>
    <recommendedName>
        <fullName evidence="2">N-acetylmuramoyl-L-alanine amidase</fullName>
        <ecNumber evidence="2">3.5.1.28</ecNumber>
    </recommendedName>
</protein>
<dbReference type="Gene3D" id="3.40.630.40">
    <property type="entry name" value="Zn-dependent exopeptidases"/>
    <property type="match status" value="1"/>
</dbReference>
<dbReference type="GO" id="GO:0008745">
    <property type="term" value="F:N-acetylmuramoyl-L-alanine amidase activity"/>
    <property type="evidence" value="ECO:0007669"/>
    <property type="project" value="UniProtKB-EC"/>
</dbReference>
<dbReference type="PANTHER" id="PTHR30404:SF0">
    <property type="entry name" value="N-ACETYLMURAMOYL-L-ALANINE AMIDASE AMIC"/>
    <property type="match status" value="1"/>
</dbReference>
<gene>
    <name evidence="6" type="ORF">BWR18_05800</name>
</gene>
<evidence type="ECO:0000256" key="1">
    <source>
        <dbReference type="ARBA" id="ARBA00001561"/>
    </source>
</evidence>
<keyword evidence="3" id="KW-0378">Hydrolase</keyword>
<comment type="catalytic activity">
    <reaction evidence="1">
        <text>Hydrolyzes the link between N-acetylmuramoyl residues and L-amino acid residues in certain cell-wall glycopeptides.</text>
        <dbReference type="EC" id="3.5.1.28"/>
    </reaction>
</comment>
<feature type="domain" description="MurNAc-LAA" evidence="5">
    <location>
        <begin position="232"/>
        <end position="387"/>
    </location>
</feature>
<reference evidence="6 7" key="1">
    <citation type="submission" date="2017-01" db="EMBL/GenBank/DDBJ databases">
        <title>Complete genome of Tateyamaria omphalii DOK1-4 isolated from seawater in Dokdo.</title>
        <authorList>
            <person name="Kim J.H."/>
            <person name="Chi W.-J."/>
        </authorList>
    </citation>
    <scope>NUCLEOTIDE SEQUENCE [LARGE SCALE GENOMIC DNA]</scope>
    <source>
        <strain evidence="6 7">DOK1-4</strain>
    </source>
</reference>
<name>A0A1P8MT43_9RHOB</name>
<proteinExistence type="predicted"/>
<keyword evidence="4" id="KW-0732">Signal</keyword>
<feature type="signal peptide" evidence="4">
    <location>
        <begin position="1"/>
        <end position="19"/>
    </location>
</feature>
<evidence type="ECO:0000313" key="7">
    <source>
        <dbReference type="Proteomes" id="UP000186336"/>
    </source>
</evidence>
<dbReference type="AlphaFoldDB" id="A0A1P8MT43"/>
<dbReference type="Proteomes" id="UP000186336">
    <property type="component" value="Chromosome"/>
</dbReference>
<sequence length="402" mass="42477">MRAILIAVMMWLCAAAVPAQDLSGLARVDPARSDIADGWFGGAEITLGLSQGVPFRVFTLAEPPRLVVDFREVDFTGITPDTLLPEAGRIAALRFGAFKPGWSRLVMDLAEPMVPETIAMPVDPASGRADLQITLRGADMTAFAAQAGPPGDADWGVQAAAPPQALQDDSFVVVIDPGHGGIDPGAVRETTSEKELMLDIGIALRDALRRAGGVEVVLTRDTDTFVSLTGRVALAHQVGADAFISLHADALSQGQARGATVYTLSEEASDAASAQLAAQHDRADILAGVDLSGTDDQVAAVLMDLARTETMPRTDTLASALIGAMDTAGGPMNRRPRREAAFSVLKSADIPSVLVEVGFLSDARDLANLRDPVWRAVMVEALATGILQWRDDDLAMQPLIRQ</sequence>
<dbReference type="InterPro" id="IPR050695">
    <property type="entry name" value="N-acetylmuramoyl_amidase_3"/>
</dbReference>
<dbReference type="RefSeq" id="WP_076627114.1">
    <property type="nucleotide sequence ID" value="NZ_CP019312.1"/>
</dbReference>
<dbReference type="OrthoDB" id="9806267at2"/>
<evidence type="ECO:0000256" key="4">
    <source>
        <dbReference type="SAM" id="SignalP"/>
    </source>
</evidence>
<dbReference type="EC" id="3.5.1.28" evidence="2"/>
<dbReference type="InterPro" id="IPR002508">
    <property type="entry name" value="MurNAc-LAA_cat"/>
</dbReference>
<dbReference type="EMBL" id="CP019312">
    <property type="protein sequence ID" value="APX11250.1"/>
    <property type="molecule type" value="Genomic_DNA"/>
</dbReference>
<dbReference type="Gene3D" id="2.60.40.3500">
    <property type="match status" value="1"/>
</dbReference>
<dbReference type="KEGG" id="tom:BWR18_05800"/>
<accession>A0A1P8MT43</accession>
<dbReference type="STRING" id="299262.BWR18_05800"/>